<accession>A0ABT3T0X4</accession>
<sequence>MIMEFKESRLCQRMLVLAFGAGVFASSVQAAKWERDIVVAPSLIYTDNVCLTKDDKRSDWTGVALLTPSGTVSVETSKTKARLSGSVTVNTLSDGDLRDDGCTGDSLDDRQKYFPRLLGTMNTILIEDWVKLNVSARADQNRVSSARASSNDGLDRNGNTNTFYRYEISPSTSRKIGRNTKADLRYTYSQVLNSEDSVSDSSRHAVVSSVKGELNPRMTWDVKGRYSNTSYSDDAVNVFTGESVPREDTELKSLSGKLGYQLTRTLQVNGTYGWEWNSFQTFQGNDTGGQAWDLGLRWAPSPRTVVDVGIGDRFFGTTPRVRIRHERQRSTITANYEKVITFQRDLATYGINDPAEGLGSYSSGDPLFSGGGDRFDADGDAVDGIGTDTSINSDGVIIDERMTLTYVYKGRAGTLQMFGSYSQQTREEDGQEADFTDWEISFSPTMSGRYNLVGSVYYEDVKPAGFTTGQDFNNQAKSEQWTYRLNLTYRMSDRMNLTFGYRFVDRQSELRLNEYKENLFLIGFRIFL</sequence>
<feature type="signal peptide" evidence="2">
    <location>
        <begin position="1"/>
        <end position="30"/>
    </location>
</feature>
<dbReference type="NCBIfam" id="TIGR03016">
    <property type="entry name" value="pepcterm_hypo_1"/>
    <property type="match status" value="1"/>
</dbReference>
<proteinExistence type="predicted"/>
<feature type="region of interest" description="Disordered" evidence="1">
    <location>
        <begin position="140"/>
        <end position="161"/>
    </location>
</feature>
<gene>
    <name evidence="3" type="ORF">EYC82_00860</name>
</gene>
<dbReference type="InterPro" id="IPR017467">
    <property type="entry name" value="CHP03016_PEP-CTERM"/>
</dbReference>
<dbReference type="SUPFAM" id="SSF56935">
    <property type="entry name" value="Porins"/>
    <property type="match status" value="2"/>
</dbReference>
<feature type="compositionally biased region" description="Polar residues" evidence="1">
    <location>
        <begin position="141"/>
        <end position="161"/>
    </location>
</feature>
<evidence type="ECO:0000313" key="4">
    <source>
        <dbReference type="Proteomes" id="UP001143304"/>
    </source>
</evidence>
<dbReference type="EMBL" id="SHNO01000001">
    <property type="protein sequence ID" value="MCX2975903.1"/>
    <property type="molecule type" value="Genomic_DNA"/>
</dbReference>
<feature type="chain" id="PRO_5045839790" evidence="2">
    <location>
        <begin position="31"/>
        <end position="528"/>
    </location>
</feature>
<evidence type="ECO:0000256" key="1">
    <source>
        <dbReference type="SAM" id="MobiDB-lite"/>
    </source>
</evidence>
<comment type="caution">
    <text evidence="3">The sequence shown here is derived from an EMBL/GenBank/DDBJ whole genome shotgun (WGS) entry which is preliminary data.</text>
</comment>
<name>A0ABT3T0X4_9GAMM</name>
<dbReference type="Proteomes" id="UP001143304">
    <property type="component" value="Unassembled WGS sequence"/>
</dbReference>
<protein>
    <submittedName>
        <fullName evidence="3">TIGR03016 family PEP-CTERM system-associated outer membrane protein</fullName>
    </submittedName>
</protein>
<reference evidence="3" key="1">
    <citation type="submission" date="2019-02" db="EMBL/GenBank/DDBJ databases">
        <authorList>
            <person name="Li S.-H."/>
        </authorList>
    </citation>
    <scope>NUCLEOTIDE SEQUENCE</scope>
    <source>
        <strain evidence="3">IMCC11814</strain>
    </source>
</reference>
<evidence type="ECO:0000313" key="3">
    <source>
        <dbReference type="EMBL" id="MCX2975903.1"/>
    </source>
</evidence>
<keyword evidence="4" id="KW-1185">Reference proteome</keyword>
<evidence type="ECO:0000256" key="2">
    <source>
        <dbReference type="SAM" id="SignalP"/>
    </source>
</evidence>
<keyword evidence="2" id="KW-0732">Signal</keyword>
<organism evidence="3 4">
    <name type="scientific">Candidatus Marimicrobium litorale</name>
    <dbReference type="NCBI Taxonomy" id="2518991"/>
    <lineage>
        <taxon>Bacteria</taxon>
        <taxon>Pseudomonadati</taxon>
        <taxon>Pseudomonadota</taxon>
        <taxon>Gammaproteobacteria</taxon>
        <taxon>Cellvibrionales</taxon>
        <taxon>Halieaceae</taxon>
        <taxon>Marimicrobium</taxon>
    </lineage>
</organism>